<dbReference type="InterPro" id="IPR003172">
    <property type="entry name" value="ML_dom"/>
</dbReference>
<dbReference type="InterPro" id="IPR014756">
    <property type="entry name" value="Ig_E-set"/>
</dbReference>
<keyword evidence="5" id="KW-1185">Reference proteome</keyword>
<accession>A0A420J7E9</accession>
<dbReference type="EMBL" id="MCBQ01002208">
    <property type="protein sequence ID" value="RKF82712.1"/>
    <property type="molecule type" value="Genomic_DNA"/>
</dbReference>
<evidence type="ECO:0000313" key="5">
    <source>
        <dbReference type="Proteomes" id="UP000283383"/>
    </source>
</evidence>
<name>A0A420J7E9_9PEZI</name>
<proteinExistence type="predicted"/>
<feature type="domain" description="MD-2-related lipid-recognition" evidence="3">
    <location>
        <begin position="49"/>
        <end position="169"/>
    </location>
</feature>
<comment type="caution">
    <text evidence="4">The sequence shown here is derived from an EMBL/GenBank/DDBJ whole genome shotgun (WGS) entry which is preliminary data.</text>
</comment>
<dbReference type="Gene3D" id="2.60.40.770">
    <property type="match status" value="1"/>
</dbReference>
<reference evidence="4 5" key="1">
    <citation type="journal article" date="2018" name="BMC Genomics">
        <title>Comparative genome analyses reveal sequence features reflecting distinct modes of host-adaptation between dicot and monocot powdery mildew.</title>
        <authorList>
            <person name="Wu Y."/>
            <person name="Ma X."/>
            <person name="Pan Z."/>
            <person name="Kale S.D."/>
            <person name="Song Y."/>
            <person name="King H."/>
            <person name="Zhang Q."/>
            <person name="Presley C."/>
            <person name="Deng X."/>
            <person name="Wei C.I."/>
            <person name="Xiao S."/>
        </authorList>
    </citation>
    <scope>NUCLEOTIDE SEQUENCE [LARGE SCALE GENOMIC DNA]</scope>
    <source>
        <strain evidence="4">UMSG3</strain>
    </source>
</reference>
<sequence>MKFLYVSIVSSLITGVLCLVVDPYVNFSPQVAPQKSLDIYGSIPGNSHLEYCRGNGEGDLLKIRYATIKPNPPQTGQTISIDLVGQLLEKTQGAFVVVTLNFAFTEFFRTTIDLCADSGAKRVCPIEKGPVNLHIDPNIPTHIPIGHVILRARAYTYDHKQMFCLELNPTWAREIKSLILS</sequence>
<dbReference type="SMART" id="SM00737">
    <property type="entry name" value="ML"/>
    <property type="match status" value="1"/>
</dbReference>
<evidence type="ECO:0000256" key="2">
    <source>
        <dbReference type="SAM" id="SignalP"/>
    </source>
</evidence>
<evidence type="ECO:0000313" key="4">
    <source>
        <dbReference type="EMBL" id="RKF82712.1"/>
    </source>
</evidence>
<protein>
    <recommendedName>
        <fullName evidence="1">Phosphatidylglycerol/phosphatidylinositol transfer protein</fullName>
    </recommendedName>
</protein>
<keyword evidence="2" id="KW-0732">Signal</keyword>
<evidence type="ECO:0000256" key="1">
    <source>
        <dbReference type="ARBA" id="ARBA00016056"/>
    </source>
</evidence>
<dbReference type="AlphaFoldDB" id="A0A420J7E9"/>
<feature type="signal peptide" evidence="2">
    <location>
        <begin position="1"/>
        <end position="18"/>
    </location>
</feature>
<feature type="chain" id="PRO_5019015390" description="Phosphatidylglycerol/phosphatidylinositol transfer protein" evidence="2">
    <location>
        <begin position="19"/>
        <end position="181"/>
    </location>
</feature>
<dbReference type="Proteomes" id="UP000283383">
    <property type="component" value="Unassembled WGS sequence"/>
</dbReference>
<organism evidence="4 5">
    <name type="scientific">Golovinomyces cichoracearum</name>
    <dbReference type="NCBI Taxonomy" id="62708"/>
    <lineage>
        <taxon>Eukaryota</taxon>
        <taxon>Fungi</taxon>
        <taxon>Dikarya</taxon>
        <taxon>Ascomycota</taxon>
        <taxon>Pezizomycotina</taxon>
        <taxon>Leotiomycetes</taxon>
        <taxon>Erysiphales</taxon>
        <taxon>Erysiphaceae</taxon>
        <taxon>Golovinomyces</taxon>
    </lineage>
</organism>
<dbReference type="Pfam" id="PF02221">
    <property type="entry name" value="E1_DerP2_DerF2"/>
    <property type="match status" value="1"/>
</dbReference>
<evidence type="ECO:0000259" key="3">
    <source>
        <dbReference type="SMART" id="SM00737"/>
    </source>
</evidence>
<dbReference type="SUPFAM" id="SSF81296">
    <property type="entry name" value="E set domains"/>
    <property type="match status" value="1"/>
</dbReference>
<gene>
    <name evidence="4" type="ORF">GcM3_022033</name>
</gene>